<dbReference type="AlphaFoldDB" id="A0A0L8GY70"/>
<reference evidence="1" key="1">
    <citation type="submission" date="2015-07" db="EMBL/GenBank/DDBJ databases">
        <title>MeaNS - Measles Nucleotide Surveillance Program.</title>
        <authorList>
            <person name="Tran T."/>
            <person name="Druce J."/>
        </authorList>
    </citation>
    <scope>NUCLEOTIDE SEQUENCE</scope>
    <source>
        <strain evidence="1">UCB-OBI-ISO-001</strain>
        <tissue evidence="1">Gonad</tissue>
    </source>
</reference>
<sequence length="74" mass="8564">MTETSKVKKNEIWLILLYHIFIQFTADTARKSKPVQICNDAFYVKNISFKNLNSPSLKAEQVIPQWLSLTFADS</sequence>
<dbReference type="EMBL" id="KQ419937">
    <property type="protein sequence ID" value="KOF81913.1"/>
    <property type="molecule type" value="Genomic_DNA"/>
</dbReference>
<accession>A0A0L8GY70</accession>
<organism evidence="1">
    <name type="scientific">Octopus bimaculoides</name>
    <name type="common">California two-spotted octopus</name>
    <dbReference type="NCBI Taxonomy" id="37653"/>
    <lineage>
        <taxon>Eukaryota</taxon>
        <taxon>Metazoa</taxon>
        <taxon>Spiralia</taxon>
        <taxon>Lophotrochozoa</taxon>
        <taxon>Mollusca</taxon>
        <taxon>Cephalopoda</taxon>
        <taxon>Coleoidea</taxon>
        <taxon>Octopodiformes</taxon>
        <taxon>Octopoda</taxon>
        <taxon>Incirrata</taxon>
        <taxon>Octopodidae</taxon>
        <taxon>Octopus</taxon>
    </lineage>
</organism>
<gene>
    <name evidence="1" type="ORF">OCBIM_22025966mg</name>
</gene>
<proteinExistence type="predicted"/>
<evidence type="ECO:0000313" key="1">
    <source>
        <dbReference type="EMBL" id="KOF81913.1"/>
    </source>
</evidence>
<name>A0A0L8GY70_OCTBM</name>
<protein>
    <submittedName>
        <fullName evidence="1">Uncharacterized protein</fullName>
    </submittedName>
</protein>